<evidence type="ECO:0000256" key="2">
    <source>
        <dbReference type="ARBA" id="ARBA00023015"/>
    </source>
</evidence>
<dbReference type="InterPro" id="IPR013324">
    <property type="entry name" value="RNA_pol_sigma_r3/r4-like"/>
</dbReference>
<proteinExistence type="inferred from homology"/>
<dbReference type="Pfam" id="PF08281">
    <property type="entry name" value="Sigma70_r4_2"/>
    <property type="match status" value="1"/>
</dbReference>
<dbReference type="AlphaFoldDB" id="A0A1E7RAZ5"/>
<dbReference type="InterPro" id="IPR013325">
    <property type="entry name" value="RNA_pol_sigma_r2"/>
</dbReference>
<dbReference type="InterPro" id="IPR014284">
    <property type="entry name" value="RNA_pol_sigma-70_dom"/>
</dbReference>
<feature type="domain" description="RNA polymerase sigma factor 70 region 4 type 2" evidence="6">
    <location>
        <begin position="129"/>
        <end position="161"/>
    </location>
</feature>
<dbReference type="GO" id="GO:0016987">
    <property type="term" value="F:sigma factor activity"/>
    <property type="evidence" value="ECO:0007669"/>
    <property type="project" value="UniProtKB-KW"/>
</dbReference>
<evidence type="ECO:0000256" key="4">
    <source>
        <dbReference type="ARBA" id="ARBA00023163"/>
    </source>
</evidence>
<dbReference type="EMBL" id="MKKK01000020">
    <property type="protein sequence ID" value="OEY96387.1"/>
    <property type="molecule type" value="Genomic_DNA"/>
</dbReference>
<dbReference type="SUPFAM" id="SSF88946">
    <property type="entry name" value="Sigma2 domain of RNA polymerase sigma factors"/>
    <property type="match status" value="1"/>
</dbReference>
<dbReference type="GO" id="GO:0006352">
    <property type="term" value="P:DNA-templated transcription initiation"/>
    <property type="evidence" value="ECO:0007669"/>
    <property type="project" value="InterPro"/>
</dbReference>
<keyword evidence="3" id="KW-0731">Sigma factor</keyword>
<name>A0A1E7RAZ5_9GAMM</name>
<evidence type="ECO:0000256" key="3">
    <source>
        <dbReference type="ARBA" id="ARBA00023082"/>
    </source>
</evidence>
<gene>
    <name evidence="7" type="ORF">BJI46_12130</name>
</gene>
<dbReference type="Pfam" id="PF04542">
    <property type="entry name" value="Sigma70_r2"/>
    <property type="match status" value="1"/>
</dbReference>
<evidence type="ECO:0000313" key="8">
    <source>
        <dbReference type="Proteomes" id="UP000185895"/>
    </source>
</evidence>
<dbReference type="Gene3D" id="1.10.1740.10">
    <property type="match status" value="1"/>
</dbReference>
<keyword evidence="4" id="KW-0804">Transcription</keyword>
<dbReference type="SUPFAM" id="SSF88659">
    <property type="entry name" value="Sigma3 and sigma4 domains of RNA polymerase sigma factors"/>
    <property type="match status" value="1"/>
</dbReference>
<dbReference type="STRING" id="1262585.BJI46_12130"/>
<dbReference type="GO" id="GO:0003677">
    <property type="term" value="F:DNA binding"/>
    <property type="evidence" value="ECO:0007669"/>
    <property type="project" value="InterPro"/>
</dbReference>
<comment type="similarity">
    <text evidence="1">Belongs to the sigma-70 factor family. ECF subfamily.</text>
</comment>
<keyword evidence="8" id="KW-1185">Reference proteome</keyword>
<organism evidence="7 8">
    <name type="scientific">Acinetobacter qingfengensis</name>
    <dbReference type="NCBI Taxonomy" id="1262585"/>
    <lineage>
        <taxon>Bacteria</taxon>
        <taxon>Pseudomonadati</taxon>
        <taxon>Pseudomonadota</taxon>
        <taxon>Gammaproteobacteria</taxon>
        <taxon>Moraxellales</taxon>
        <taxon>Moraxellaceae</taxon>
        <taxon>Acinetobacter</taxon>
    </lineage>
</organism>
<comment type="caution">
    <text evidence="7">The sequence shown here is derived from an EMBL/GenBank/DDBJ whole genome shotgun (WGS) entry which is preliminary data.</text>
</comment>
<dbReference type="Gene3D" id="1.10.10.10">
    <property type="entry name" value="Winged helix-like DNA-binding domain superfamily/Winged helix DNA-binding domain"/>
    <property type="match status" value="1"/>
</dbReference>
<dbReference type="OrthoDB" id="9797134at2"/>
<evidence type="ECO:0000259" key="6">
    <source>
        <dbReference type="Pfam" id="PF08281"/>
    </source>
</evidence>
<evidence type="ECO:0000256" key="1">
    <source>
        <dbReference type="ARBA" id="ARBA00010641"/>
    </source>
</evidence>
<dbReference type="NCBIfam" id="TIGR02937">
    <property type="entry name" value="sigma70-ECF"/>
    <property type="match status" value="1"/>
</dbReference>
<feature type="domain" description="RNA polymerase sigma-70 region 2" evidence="5">
    <location>
        <begin position="17"/>
        <end position="81"/>
    </location>
</feature>
<dbReference type="InterPro" id="IPR013249">
    <property type="entry name" value="RNA_pol_sigma70_r4_t2"/>
</dbReference>
<dbReference type="PANTHER" id="PTHR43133">
    <property type="entry name" value="RNA POLYMERASE ECF-TYPE SIGMA FACTO"/>
    <property type="match status" value="1"/>
</dbReference>
<dbReference type="InterPro" id="IPR039425">
    <property type="entry name" value="RNA_pol_sigma-70-like"/>
</dbReference>
<dbReference type="InterPro" id="IPR007627">
    <property type="entry name" value="RNA_pol_sigma70_r2"/>
</dbReference>
<reference evidence="7 8" key="1">
    <citation type="submission" date="2016-09" db="EMBL/GenBank/DDBJ databases">
        <authorList>
            <person name="Capua I."/>
            <person name="De Benedictis P."/>
            <person name="Joannis T."/>
            <person name="Lombin L.H."/>
            <person name="Cattoli G."/>
        </authorList>
    </citation>
    <scope>NUCLEOTIDE SEQUENCE [LARGE SCALE GENOMIC DNA]</scope>
    <source>
        <strain evidence="7 8">ANC 4671</strain>
    </source>
</reference>
<protein>
    <submittedName>
        <fullName evidence="7">RNA polymerase subunit sigma</fullName>
    </submittedName>
</protein>
<evidence type="ECO:0000313" key="7">
    <source>
        <dbReference type="EMBL" id="OEY96387.1"/>
    </source>
</evidence>
<dbReference type="Proteomes" id="UP000185895">
    <property type="component" value="Unassembled WGS sequence"/>
</dbReference>
<dbReference type="RefSeq" id="WP_070069725.1">
    <property type="nucleotide sequence ID" value="NZ_MKKK01000020.1"/>
</dbReference>
<dbReference type="PANTHER" id="PTHR43133:SF63">
    <property type="entry name" value="RNA POLYMERASE SIGMA FACTOR FECI-RELATED"/>
    <property type="match status" value="1"/>
</dbReference>
<dbReference type="InterPro" id="IPR036388">
    <property type="entry name" value="WH-like_DNA-bd_sf"/>
</dbReference>
<sequence length="182" mass="21514">MTSSTSSKAQQHLISEMYLQHHDWLLQWLRHRIKHPLNAADIVQDTFLRLLQAQQKITALQEPRAYLLNIAKHLLIDQHRRYTIEKNYMEALCEQLQLDEQDSQQSRFEDVIQILDFLTVALSTTHSTARQSFLMYYFEGYTQTEIAENLQLSLRTIQGYLADCLSLCYETRHRLNAELNDE</sequence>
<keyword evidence="2" id="KW-0805">Transcription regulation</keyword>
<evidence type="ECO:0000259" key="5">
    <source>
        <dbReference type="Pfam" id="PF04542"/>
    </source>
</evidence>
<accession>A0A1E7RAZ5</accession>